<dbReference type="Gene3D" id="2.40.10.340">
    <property type="entry name" value="Rod shape-determining protein MreC, domain 1"/>
    <property type="match status" value="1"/>
</dbReference>
<dbReference type="Proteomes" id="UP000178859">
    <property type="component" value="Unassembled WGS sequence"/>
</dbReference>
<keyword evidence="6" id="KW-0472">Membrane</keyword>
<evidence type="ECO:0000256" key="5">
    <source>
        <dbReference type="SAM" id="Coils"/>
    </source>
</evidence>
<dbReference type="Pfam" id="PF04085">
    <property type="entry name" value="MreC"/>
    <property type="match status" value="1"/>
</dbReference>
<evidence type="ECO:0000259" key="7">
    <source>
        <dbReference type="Pfam" id="PF04085"/>
    </source>
</evidence>
<accession>A0A1F5MGS0</accession>
<dbReference type="InterPro" id="IPR042175">
    <property type="entry name" value="Cell/Rod_MreC_2"/>
</dbReference>
<gene>
    <name evidence="8" type="ORF">A3I48_00935</name>
</gene>
<sequence>MEKVVPNVKVFLILISLSLVIFFVDTTKLLSLPRQLAFYITNPISFGIYNTNQRLGKQFYFIFQARFAAQENKALKEQVGQLLSENANLRKEVAETQALLFQEKHLDPSTYNLLPARPIGLSRYLKIDKGSNSGIKAGQAVVFEDNYVGKVVNVSPAASNIQLLEDPDSKVAAFSQNIEGKAKGVLLGQFGTEVLLDKILHEEKISVGDLVYSEGTEGFLPRGLILGRVSKVLERENEVFKQAKVQPIFDIRDLELVFVITE</sequence>
<dbReference type="GO" id="GO:0005886">
    <property type="term" value="C:plasma membrane"/>
    <property type="evidence" value="ECO:0007669"/>
    <property type="project" value="TreeGrafter"/>
</dbReference>
<feature type="transmembrane region" description="Helical" evidence="6">
    <location>
        <begin position="6"/>
        <end position="24"/>
    </location>
</feature>
<feature type="coiled-coil region" evidence="5">
    <location>
        <begin position="65"/>
        <end position="99"/>
    </location>
</feature>
<evidence type="ECO:0000313" key="8">
    <source>
        <dbReference type="EMBL" id="OGE64571.1"/>
    </source>
</evidence>
<dbReference type="InterPro" id="IPR007221">
    <property type="entry name" value="MreC"/>
</dbReference>
<dbReference type="PANTHER" id="PTHR34138:SF1">
    <property type="entry name" value="CELL SHAPE-DETERMINING PROTEIN MREC"/>
    <property type="match status" value="1"/>
</dbReference>
<feature type="domain" description="Rod shape-determining protein MreC beta-barrel core" evidence="7">
    <location>
        <begin position="121"/>
        <end position="260"/>
    </location>
</feature>
<evidence type="ECO:0000256" key="6">
    <source>
        <dbReference type="SAM" id="Phobius"/>
    </source>
</evidence>
<dbReference type="EMBL" id="MFDT01000053">
    <property type="protein sequence ID" value="OGE64571.1"/>
    <property type="molecule type" value="Genomic_DNA"/>
</dbReference>
<proteinExistence type="inferred from homology"/>
<evidence type="ECO:0000256" key="4">
    <source>
        <dbReference type="ARBA" id="ARBA00032089"/>
    </source>
</evidence>
<keyword evidence="3" id="KW-0133">Cell shape</keyword>
<keyword evidence="6" id="KW-1133">Transmembrane helix</keyword>
<dbReference type="InterPro" id="IPR055342">
    <property type="entry name" value="MreC_beta-barrel_core"/>
</dbReference>
<evidence type="ECO:0000256" key="2">
    <source>
        <dbReference type="ARBA" id="ARBA00013855"/>
    </source>
</evidence>
<dbReference type="GO" id="GO:0008360">
    <property type="term" value="P:regulation of cell shape"/>
    <property type="evidence" value="ECO:0007669"/>
    <property type="project" value="UniProtKB-KW"/>
</dbReference>
<evidence type="ECO:0000256" key="3">
    <source>
        <dbReference type="ARBA" id="ARBA00022960"/>
    </source>
</evidence>
<comment type="caution">
    <text evidence="8">The sequence shown here is derived from an EMBL/GenBank/DDBJ whole genome shotgun (WGS) entry which is preliminary data.</text>
</comment>
<evidence type="ECO:0000256" key="1">
    <source>
        <dbReference type="ARBA" id="ARBA00009369"/>
    </source>
</evidence>
<dbReference type="Gene3D" id="2.40.10.350">
    <property type="entry name" value="Rod shape-determining protein MreC, domain 2"/>
    <property type="match status" value="1"/>
</dbReference>
<name>A0A1F5MGS0_9BACT</name>
<dbReference type="PIRSF" id="PIRSF038471">
    <property type="entry name" value="MreC"/>
    <property type="match status" value="1"/>
</dbReference>
<reference evidence="8 9" key="1">
    <citation type="journal article" date="2016" name="Nat. Commun.">
        <title>Thousands of microbial genomes shed light on interconnected biogeochemical processes in an aquifer system.</title>
        <authorList>
            <person name="Anantharaman K."/>
            <person name="Brown C.T."/>
            <person name="Hug L.A."/>
            <person name="Sharon I."/>
            <person name="Castelle C.J."/>
            <person name="Probst A.J."/>
            <person name="Thomas B.C."/>
            <person name="Singh A."/>
            <person name="Wilkins M.J."/>
            <person name="Karaoz U."/>
            <person name="Brodie E.L."/>
            <person name="Williams K.H."/>
            <person name="Hubbard S.S."/>
            <person name="Banfield J.F."/>
        </authorList>
    </citation>
    <scope>NUCLEOTIDE SEQUENCE [LARGE SCALE GENOMIC DNA]</scope>
</reference>
<dbReference type="InterPro" id="IPR042177">
    <property type="entry name" value="Cell/Rod_1"/>
</dbReference>
<keyword evidence="6" id="KW-0812">Transmembrane</keyword>
<comment type="similarity">
    <text evidence="1">Belongs to the MreC family.</text>
</comment>
<organism evidence="8 9">
    <name type="scientific">Candidatus Daviesbacteria bacterium RIFCSPLOWO2_02_FULL_36_7</name>
    <dbReference type="NCBI Taxonomy" id="1797792"/>
    <lineage>
        <taxon>Bacteria</taxon>
        <taxon>Candidatus Daviesiibacteriota</taxon>
    </lineage>
</organism>
<evidence type="ECO:0000313" key="9">
    <source>
        <dbReference type="Proteomes" id="UP000178859"/>
    </source>
</evidence>
<keyword evidence="5" id="KW-0175">Coiled coil</keyword>
<dbReference type="AlphaFoldDB" id="A0A1F5MGS0"/>
<protein>
    <recommendedName>
        <fullName evidence="2">Cell shape-determining protein MreC</fullName>
    </recommendedName>
    <alternativeName>
        <fullName evidence="4">Cell shape protein MreC</fullName>
    </alternativeName>
</protein>
<dbReference type="PANTHER" id="PTHR34138">
    <property type="entry name" value="CELL SHAPE-DETERMINING PROTEIN MREC"/>
    <property type="match status" value="1"/>
</dbReference>